<dbReference type="Gene3D" id="1.20.1250.20">
    <property type="entry name" value="MFS general substrate transporter like domains"/>
    <property type="match status" value="3"/>
</dbReference>
<dbReference type="PRINTS" id="PR00171">
    <property type="entry name" value="SUGRTRNSPORT"/>
</dbReference>
<dbReference type="Pfam" id="PF00083">
    <property type="entry name" value="Sugar_tr"/>
    <property type="match status" value="2"/>
</dbReference>
<feature type="transmembrane region" description="Helical" evidence="10">
    <location>
        <begin position="769"/>
        <end position="788"/>
    </location>
</feature>
<dbReference type="InterPro" id="IPR005828">
    <property type="entry name" value="MFS_sugar_transport-like"/>
</dbReference>
<keyword evidence="8" id="KW-0325">Glycoprotein</keyword>
<keyword evidence="5 10" id="KW-0812">Transmembrane</keyword>
<feature type="transmembrane region" description="Helical" evidence="10">
    <location>
        <begin position="913"/>
        <end position="933"/>
    </location>
</feature>
<feature type="transmembrane region" description="Helical" evidence="10">
    <location>
        <begin position="385"/>
        <end position="405"/>
    </location>
</feature>
<feature type="transmembrane region" description="Helical" evidence="10">
    <location>
        <begin position="622"/>
        <end position="641"/>
    </location>
</feature>
<evidence type="ECO:0000259" key="11">
    <source>
        <dbReference type="PROSITE" id="PS50850"/>
    </source>
</evidence>
<gene>
    <name evidence="12" type="ORF">ALC62_07456</name>
</gene>
<feature type="compositionally biased region" description="Polar residues" evidence="9">
    <location>
        <begin position="520"/>
        <end position="530"/>
    </location>
</feature>
<dbReference type="InterPro" id="IPR036259">
    <property type="entry name" value="MFS_trans_sf"/>
</dbReference>
<feature type="transmembrane region" description="Helical" evidence="10">
    <location>
        <begin position="349"/>
        <end position="373"/>
    </location>
</feature>
<keyword evidence="13" id="KW-1185">Reference proteome</keyword>
<evidence type="ECO:0000256" key="8">
    <source>
        <dbReference type="ARBA" id="ARBA00023180"/>
    </source>
</evidence>
<sequence>MVAVGTVYGWTTTSLSRLTSGASDVPIKITDNQGSWIVSLTVIGSMIGPFLGASLADRYGRKRCLLLASGFFIVGWAIVFFVKTVVALYISRVILGIGVGISYTTNPMYVSEVADVEIRGALGTLIAVNVFTGSLFTCSIGPWVSYHVLTGILLAVPIFFVACFSWFPETPAFLAARGRRAEATRSLAFFKGIRDREEARRELEYTLRNVLIEDVCDNTPVIGPGARTEPVKRNWMGKLKLMLLPSNARALGIILSLIATQQLSGNFSTIQYLEVLFKKAAIGIDSNVATILVLAVGLISCGLSTATVEGAGRRPLLIVSTLGSSVTLGILAIYLMLEERGIDVSAANLLPVIDVIIFQVAYQIGLGTLPNALMGELFPTEAKAFAGAIIIVFDGVLGFIVSKLYQVIGDWLGAYTVYYFFAVSCLLAFVMVIFIVPETKGRTFREIQELLGGSGKKEKIARSSQDRNRRKGEIAFAYLLQVFSYLLSRNKVVFVNIVFAIHKLIPMVYSYSLKSGSSSETNKTQVSSSQDKYHDEQTTKPGRTQWRQWLACISATLSMVAVGTVYGWTTTSLSRLTSGASDVPIKITDNQGSWIVSLTEIGSMIGSFLSANLANRYGPKKCLLFASSFFIVGWTIVFFAQTAVALYVSRIILGIGVSISYITNPMYVSEVADVKIRGALGTLIAVNVFTGSLLTCSIGPWVSYHVLTSILLVVPIFFVVCFSWFPETPVFLAARGHKTEATKSLAFFKGIRDPRTKPVKRNWRDKLKLMLLPSNARALVIVLSLIATQQLSGNFSTIQYLEVLFKKATIGIDSNLATILVLAVGLISCGLSTATVEGAGRRPLLITSTLGSSITLAILAVYFMLDKRGVDVSAANLLPVIDVIIFQVVYHIGLGTLPNALIGELFSSEVKALAGAIIIVFDGVLSFIVSKLYQVIGDWLGVDTVYYFFAGSCLLTFVMVIFIVPETKGRTFREIQELLEGSDQKKEVVRSSQDRNSVV</sequence>
<keyword evidence="2" id="KW-0813">Transport</keyword>
<evidence type="ECO:0000313" key="13">
    <source>
        <dbReference type="Proteomes" id="UP000078542"/>
    </source>
</evidence>
<evidence type="ECO:0000256" key="4">
    <source>
        <dbReference type="ARBA" id="ARBA00022597"/>
    </source>
</evidence>
<feature type="transmembrane region" description="Helical" evidence="10">
    <location>
        <begin position="280"/>
        <end position="304"/>
    </location>
</feature>
<feature type="transmembrane region" description="Helical" evidence="10">
    <location>
        <begin position="844"/>
        <end position="865"/>
    </location>
</feature>
<feature type="transmembrane region" description="Helical" evidence="10">
    <location>
        <begin position="706"/>
        <end position="725"/>
    </location>
</feature>
<evidence type="ECO:0000256" key="9">
    <source>
        <dbReference type="SAM" id="MobiDB-lite"/>
    </source>
</evidence>
<dbReference type="FunFam" id="1.20.1250.20:FF:000218">
    <property type="entry name" value="facilitated trehalose transporter Tret1"/>
    <property type="match status" value="2"/>
</dbReference>
<feature type="transmembrane region" description="Helical" evidence="10">
    <location>
        <begin position="808"/>
        <end position="832"/>
    </location>
</feature>
<dbReference type="PROSITE" id="PS50850">
    <property type="entry name" value="MFS"/>
    <property type="match status" value="2"/>
</dbReference>
<proteinExistence type="predicted"/>
<feature type="transmembrane region" description="Helical" evidence="10">
    <location>
        <begin position="945"/>
        <end position="964"/>
    </location>
</feature>
<dbReference type="GO" id="GO:0022857">
    <property type="term" value="F:transmembrane transporter activity"/>
    <property type="evidence" value="ECO:0007669"/>
    <property type="project" value="InterPro"/>
</dbReference>
<keyword evidence="4" id="KW-0762">Sugar transport</keyword>
<dbReference type="Proteomes" id="UP000078542">
    <property type="component" value="Unassembled WGS sequence"/>
</dbReference>
<feature type="transmembrane region" description="Helical" evidence="10">
    <location>
        <begin position="241"/>
        <end position="260"/>
    </location>
</feature>
<evidence type="ECO:0000256" key="2">
    <source>
        <dbReference type="ARBA" id="ARBA00022448"/>
    </source>
</evidence>
<dbReference type="AlphaFoldDB" id="A0A195CMT3"/>
<organism evidence="12 13">
    <name type="scientific">Cyphomyrmex costatus</name>
    <dbReference type="NCBI Taxonomy" id="456900"/>
    <lineage>
        <taxon>Eukaryota</taxon>
        <taxon>Metazoa</taxon>
        <taxon>Ecdysozoa</taxon>
        <taxon>Arthropoda</taxon>
        <taxon>Hexapoda</taxon>
        <taxon>Insecta</taxon>
        <taxon>Pterygota</taxon>
        <taxon>Neoptera</taxon>
        <taxon>Endopterygota</taxon>
        <taxon>Hymenoptera</taxon>
        <taxon>Apocrita</taxon>
        <taxon>Aculeata</taxon>
        <taxon>Formicoidea</taxon>
        <taxon>Formicidae</taxon>
        <taxon>Myrmicinae</taxon>
        <taxon>Cyphomyrmex</taxon>
    </lineage>
</organism>
<feature type="domain" description="Major facilitator superfamily (MFS) profile" evidence="11">
    <location>
        <begin position="1"/>
        <end position="440"/>
    </location>
</feature>
<feature type="transmembrane region" description="Helical" evidence="10">
    <location>
        <begin position="647"/>
        <end position="667"/>
    </location>
</feature>
<feature type="transmembrane region" description="Helical" evidence="10">
    <location>
        <begin position="88"/>
        <end position="109"/>
    </location>
</feature>
<feature type="domain" description="Major facilitator superfamily (MFS) profile" evidence="11">
    <location>
        <begin position="547"/>
        <end position="968"/>
    </location>
</feature>
<feature type="region of interest" description="Disordered" evidence="9">
    <location>
        <begin position="515"/>
        <end position="540"/>
    </location>
</feature>
<dbReference type="InterPro" id="IPR003663">
    <property type="entry name" value="Sugar/inositol_transpt"/>
</dbReference>
<feature type="transmembrane region" description="Helical" evidence="10">
    <location>
        <begin position="121"/>
        <end position="142"/>
    </location>
</feature>
<dbReference type="SUPFAM" id="SSF103473">
    <property type="entry name" value="MFS general substrate transporter"/>
    <property type="match status" value="2"/>
</dbReference>
<evidence type="ECO:0000256" key="10">
    <source>
        <dbReference type="SAM" id="Phobius"/>
    </source>
</evidence>
<comment type="subcellular location">
    <subcellularLocation>
        <location evidence="1">Cell membrane</location>
        <topology evidence="1">Multi-pass membrane protein</topology>
    </subcellularLocation>
</comment>
<evidence type="ECO:0000313" key="12">
    <source>
        <dbReference type="EMBL" id="KYN01777.1"/>
    </source>
</evidence>
<keyword evidence="3" id="KW-1003">Cell membrane</keyword>
<feature type="transmembrane region" description="Helical" evidence="10">
    <location>
        <begin position="34"/>
        <end position="52"/>
    </location>
</feature>
<protein>
    <submittedName>
        <fullName evidence="12">Facilitated trehalose transporter Tret1</fullName>
    </submittedName>
</protein>
<feature type="transmembrane region" description="Helical" evidence="10">
    <location>
        <begin position="148"/>
        <end position="167"/>
    </location>
</feature>
<dbReference type="InterPro" id="IPR050549">
    <property type="entry name" value="MFS_Trehalose_Transporter"/>
</dbReference>
<feature type="transmembrane region" description="Helical" evidence="10">
    <location>
        <begin position="316"/>
        <end position="337"/>
    </location>
</feature>
<feature type="transmembrane region" description="Helical" evidence="10">
    <location>
        <begin position="679"/>
        <end position="700"/>
    </location>
</feature>
<evidence type="ECO:0000256" key="5">
    <source>
        <dbReference type="ARBA" id="ARBA00022692"/>
    </source>
</evidence>
<accession>A0A195CMT3</accession>
<dbReference type="InterPro" id="IPR020846">
    <property type="entry name" value="MFS_dom"/>
</dbReference>
<feature type="transmembrane region" description="Helical" evidence="10">
    <location>
        <begin position="64"/>
        <end position="82"/>
    </location>
</feature>
<reference evidence="12 13" key="1">
    <citation type="submission" date="2016-03" db="EMBL/GenBank/DDBJ databases">
        <title>Cyphomyrmex costatus WGS genome.</title>
        <authorList>
            <person name="Nygaard S."/>
            <person name="Hu H."/>
            <person name="Boomsma J."/>
            <person name="Zhang G."/>
        </authorList>
    </citation>
    <scope>NUCLEOTIDE SEQUENCE [LARGE SCALE GENOMIC DNA]</scope>
    <source>
        <strain evidence="12">MS0001</strain>
        <tissue evidence="12">Whole body</tissue>
    </source>
</reference>
<feature type="transmembrane region" description="Helical" evidence="10">
    <location>
        <begin position="877"/>
        <end position="901"/>
    </location>
</feature>
<dbReference type="STRING" id="456900.A0A195CMT3"/>
<evidence type="ECO:0000256" key="3">
    <source>
        <dbReference type="ARBA" id="ARBA00022475"/>
    </source>
</evidence>
<dbReference type="PROSITE" id="PS00217">
    <property type="entry name" value="SUGAR_TRANSPORT_2"/>
    <property type="match status" value="1"/>
</dbReference>
<dbReference type="EMBL" id="KQ977580">
    <property type="protein sequence ID" value="KYN01777.1"/>
    <property type="molecule type" value="Genomic_DNA"/>
</dbReference>
<keyword evidence="7 10" id="KW-0472">Membrane</keyword>
<evidence type="ECO:0000256" key="1">
    <source>
        <dbReference type="ARBA" id="ARBA00004651"/>
    </source>
</evidence>
<dbReference type="PANTHER" id="PTHR48021:SF46">
    <property type="entry name" value="MAJOR FACILITATOR SUPERFAMILY (MFS) PROFILE DOMAIN-CONTAINING PROTEIN"/>
    <property type="match status" value="1"/>
</dbReference>
<evidence type="ECO:0000256" key="6">
    <source>
        <dbReference type="ARBA" id="ARBA00022989"/>
    </source>
</evidence>
<keyword evidence="6 10" id="KW-1133">Transmembrane helix</keyword>
<dbReference type="InterPro" id="IPR005829">
    <property type="entry name" value="Sugar_transporter_CS"/>
</dbReference>
<dbReference type="GO" id="GO:0005886">
    <property type="term" value="C:plasma membrane"/>
    <property type="evidence" value="ECO:0007669"/>
    <property type="project" value="UniProtKB-SubCell"/>
</dbReference>
<evidence type="ECO:0000256" key="7">
    <source>
        <dbReference type="ARBA" id="ARBA00023136"/>
    </source>
</evidence>
<feature type="transmembrane region" description="Helical" evidence="10">
    <location>
        <begin position="417"/>
        <end position="436"/>
    </location>
</feature>
<name>A0A195CMT3_9HYME</name>
<dbReference type="PANTHER" id="PTHR48021">
    <property type="match status" value="1"/>
</dbReference>
<feature type="transmembrane region" description="Helical" evidence="10">
    <location>
        <begin position="549"/>
        <end position="568"/>
    </location>
</feature>
<feature type="transmembrane region" description="Helical" evidence="10">
    <location>
        <begin position="594"/>
        <end position="615"/>
    </location>
</feature>